<feature type="chain" id="PRO_5008133912" evidence="1">
    <location>
        <begin position="22"/>
        <end position="70"/>
    </location>
</feature>
<feature type="signal peptide" evidence="1">
    <location>
        <begin position="1"/>
        <end position="21"/>
    </location>
</feature>
<keyword evidence="1" id="KW-0732">Signal</keyword>
<sequence length="70" mass="7820">MKFLVKVFLFALIALIGFAAGKQTEEEIKDYEKRCEAHGLEKDCWVTGPTTVAGAEVSHVPLRQTFKPPQ</sequence>
<dbReference type="AlphaFoldDB" id="A0A182R5A1"/>
<evidence type="ECO:0000256" key="1">
    <source>
        <dbReference type="SAM" id="SignalP"/>
    </source>
</evidence>
<dbReference type="EnsemblMetazoa" id="AFUN001343-RA">
    <property type="protein sequence ID" value="AFUN001343-PA"/>
    <property type="gene ID" value="AFUN001343"/>
</dbReference>
<accession>A0A182R5A1</accession>
<organism evidence="2">
    <name type="scientific">Anopheles funestus</name>
    <name type="common">African malaria mosquito</name>
    <dbReference type="NCBI Taxonomy" id="62324"/>
    <lineage>
        <taxon>Eukaryota</taxon>
        <taxon>Metazoa</taxon>
        <taxon>Ecdysozoa</taxon>
        <taxon>Arthropoda</taxon>
        <taxon>Hexapoda</taxon>
        <taxon>Insecta</taxon>
        <taxon>Pterygota</taxon>
        <taxon>Neoptera</taxon>
        <taxon>Endopterygota</taxon>
        <taxon>Diptera</taxon>
        <taxon>Nematocera</taxon>
        <taxon>Culicoidea</taxon>
        <taxon>Culicidae</taxon>
        <taxon>Anophelinae</taxon>
        <taxon>Anopheles</taxon>
    </lineage>
</organism>
<reference evidence="2" key="1">
    <citation type="submission" date="2020-05" db="UniProtKB">
        <authorList>
            <consortium name="EnsemblMetazoa"/>
        </authorList>
    </citation>
    <scope>IDENTIFICATION</scope>
    <source>
        <strain evidence="2">FUMOZ</strain>
    </source>
</reference>
<evidence type="ECO:0000313" key="2">
    <source>
        <dbReference type="EnsemblMetazoa" id="AFUN001343-PA"/>
    </source>
</evidence>
<proteinExistence type="predicted"/>
<dbReference type="VEuPathDB" id="VectorBase:AFUN001343"/>
<name>A0A182R5A1_ANOFN</name>
<protein>
    <submittedName>
        <fullName evidence="2">Uncharacterized protein</fullName>
    </submittedName>
</protein>